<sequence>MKTSLLKITAPALAISLVFAAPAAFAGNEDGSHESSVSIKEQTQIEKALEPIENNVFGVNDETTAITGHLKSKNTITLEEYRYYDQRLSSLVNRLGEARQDITIVSSQYGDGSLHVAGIGVAIAASLDVALDTREQLEAVNIQAETP</sequence>
<accession>A0A7W8CNM1</accession>
<keyword evidence="1" id="KW-0732">Signal</keyword>
<feature type="chain" id="PRO_5031558113" evidence="1">
    <location>
        <begin position="27"/>
        <end position="147"/>
    </location>
</feature>
<dbReference type="RefSeq" id="WP_135500482.1">
    <property type="nucleotide sequence ID" value="NZ_JACHHE010000001.1"/>
</dbReference>
<dbReference type="AlphaFoldDB" id="A0A7W8CNM1"/>
<evidence type="ECO:0000313" key="3">
    <source>
        <dbReference type="Proteomes" id="UP000525923"/>
    </source>
</evidence>
<dbReference type="Proteomes" id="UP000525923">
    <property type="component" value="Unassembled WGS sequence"/>
</dbReference>
<keyword evidence="3" id="KW-1185">Reference proteome</keyword>
<reference evidence="2 3" key="1">
    <citation type="submission" date="2020-08" db="EMBL/GenBank/DDBJ databases">
        <title>Genomic Encyclopedia of Type Strains, Phase IV (KMG-IV): sequencing the most valuable type-strain genomes for metagenomic binning, comparative biology and taxonomic classification.</title>
        <authorList>
            <person name="Goeker M."/>
        </authorList>
    </citation>
    <scope>NUCLEOTIDE SEQUENCE [LARGE SCALE GENOMIC DNA]</scope>
    <source>
        <strain evidence="2 3">DSM 15895</strain>
    </source>
</reference>
<name>A0A7W8CNM1_9BACL</name>
<dbReference type="OrthoDB" id="2460029at2"/>
<organism evidence="2 3">
    <name type="scientific">Planococcus koreensis</name>
    <dbReference type="NCBI Taxonomy" id="112331"/>
    <lineage>
        <taxon>Bacteria</taxon>
        <taxon>Bacillati</taxon>
        <taxon>Bacillota</taxon>
        <taxon>Bacilli</taxon>
        <taxon>Bacillales</taxon>
        <taxon>Caryophanaceae</taxon>
        <taxon>Planococcus</taxon>
    </lineage>
</organism>
<dbReference type="EMBL" id="JACHHE010000001">
    <property type="protein sequence ID" value="MBB5178731.1"/>
    <property type="molecule type" value="Genomic_DNA"/>
</dbReference>
<protein>
    <submittedName>
        <fullName evidence="2">Uncharacterized protein</fullName>
    </submittedName>
</protein>
<evidence type="ECO:0000313" key="2">
    <source>
        <dbReference type="EMBL" id="MBB5178731.1"/>
    </source>
</evidence>
<gene>
    <name evidence="2" type="ORF">HNQ44_000153</name>
</gene>
<proteinExistence type="predicted"/>
<evidence type="ECO:0000256" key="1">
    <source>
        <dbReference type="SAM" id="SignalP"/>
    </source>
</evidence>
<feature type="signal peptide" evidence="1">
    <location>
        <begin position="1"/>
        <end position="26"/>
    </location>
</feature>
<comment type="caution">
    <text evidence="2">The sequence shown here is derived from an EMBL/GenBank/DDBJ whole genome shotgun (WGS) entry which is preliminary data.</text>
</comment>